<keyword evidence="2" id="KW-1185">Reference proteome</keyword>
<sequence length="293" mass="32114">MANKDEMLQIDLCDGQVRVMLCETTETVQRCADIHGSTPVCTAALGRLMTGTSMMGIMMKGEEENVTVTIKGDGPMGTLVAVANHGKLRCCADNPKVELPLRADGKLDVGGAVGHQGRMSVIKDLALRKNYIGQSELVSGEIAMDFAQYFTVSEQQPSLVALGVLVSGDTVLKAGGLLIQPLPGCPDEIIDQLELRSPMFADISREMTFAPIEQLCEDWFRGMSPKILERTPISYTCTCSRERMEKALISMGEKDLQSIIDDDEGAELVCHFCHSKYFFTTEQLKAMLKEAHQ</sequence>
<evidence type="ECO:0000313" key="1">
    <source>
        <dbReference type="EMBL" id="SMC36808.1"/>
    </source>
</evidence>
<reference evidence="1" key="1">
    <citation type="submission" date="2017-04" db="EMBL/GenBank/DDBJ databases">
        <authorList>
            <person name="Varghese N."/>
            <person name="Submissions S."/>
        </authorList>
    </citation>
    <scope>NUCLEOTIDE SEQUENCE</scope>
    <source>
        <strain evidence="1">WTE2008</strain>
    </source>
</reference>
<organism evidence="1 2">
    <name type="scientific">Aristaeella lactis</name>
    <dbReference type="NCBI Taxonomy" id="3046383"/>
    <lineage>
        <taxon>Bacteria</taxon>
        <taxon>Bacillati</taxon>
        <taxon>Bacillota</taxon>
        <taxon>Clostridia</taxon>
        <taxon>Eubacteriales</taxon>
        <taxon>Aristaeellaceae</taxon>
        <taxon>Aristaeella</taxon>
    </lineage>
</organism>
<name>A0AC61PHU5_9FIRM</name>
<comment type="caution">
    <text evidence="1">The sequence shown here is derived from an EMBL/GenBank/DDBJ whole genome shotgun (WGS) entry which is preliminary data.</text>
</comment>
<gene>
    <name evidence="1" type="ORF">SAMN06297397_0339</name>
</gene>
<dbReference type="Proteomes" id="UP000192328">
    <property type="component" value="Unassembled WGS sequence"/>
</dbReference>
<accession>A0AC61PHU5</accession>
<proteinExistence type="predicted"/>
<evidence type="ECO:0000313" key="2">
    <source>
        <dbReference type="Proteomes" id="UP000192328"/>
    </source>
</evidence>
<protein>
    <submittedName>
        <fullName evidence="1">Molecular chaperone Hsp33</fullName>
    </submittedName>
</protein>
<dbReference type="EMBL" id="FWXZ01000001">
    <property type="protein sequence ID" value="SMC36808.1"/>
    <property type="molecule type" value="Genomic_DNA"/>
</dbReference>